<gene>
    <name evidence="1" type="ORF">SAMN06297397_0691</name>
</gene>
<proteinExistence type="predicted"/>
<organism evidence="1 2">
    <name type="scientific">Aristaeella lactis</name>
    <dbReference type="NCBI Taxonomy" id="3046383"/>
    <lineage>
        <taxon>Bacteria</taxon>
        <taxon>Bacillati</taxon>
        <taxon>Bacillota</taxon>
        <taxon>Clostridia</taxon>
        <taxon>Eubacteriales</taxon>
        <taxon>Aristaeellaceae</taxon>
        <taxon>Aristaeella</taxon>
    </lineage>
</organism>
<name>A0AC61PIT5_9FIRM</name>
<reference evidence="1" key="1">
    <citation type="submission" date="2017-04" db="EMBL/GenBank/DDBJ databases">
        <authorList>
            <person name="Varghese N."/>
            <person name="Submissions S."/>
        </authorList>
    </citation>
    <scope>NUCLEOTIDE SEQUENCE</scope>
    <source>
        <strain evidence="1">WTE2008</strain>
    </source>
</reference>
<accession>A0AC61PIT5</accession>
<protein>
    <submittedName>
        <fullName evidence="1">Uncharacterized protein</fullName>
    </submittedName>
</protein>
<dbReference type="EMBL" id="FWXZ01000001">
    <property type="protein sequence ID" value="SMC40541.1"/>
    <property type="molecule type" value="Genomic_DNA"/>
</dbReference>
<keyword evidence="2" id="KW-1185">Reference proteome</keyword>
<evidence type="ECO:0000313" key="2">
    <source>
        <dbReference type="Proteomes" id="UP000192328"/>
    </source>
</evidence>
<dbReference type="Proteomes" id="UP000192328">
    <property type="component" value="Unassembled WGS sequence"/>
</dbReference>
<sequence>MKTGRSFAVVFAVIMLLFVLFVAWYLPAVGQVRFQLDDAGKSLETSRGRERKQQHEYDEVVAAIPEVQAELDNILPLSTSAAEEAKNLKAERKQLRERKKELEAAQNTEAAEGDQSHE</sequence>
<comment type="caution">
    <text evidence="1">The sequence shown here is derived from an EMBL/GenBank/DDBJ whole genome shotgun (WGS) entry which is preliminary data.</text>
</comment>
<evidence type="ECO:0000313" key="1">
    <source>
        <dbReference type="EMBL" id="SMC40541.1"/>
    </source>
</evidence>